<dbReference type="Pfam" id="PF02949">
    <property type="entry name" value="7tm_6"/>
    <property type="match status" value="1"/>
</dbReference>
<accession>A0A653CS61</accession>
<feature type="transmembrane region" description="Helical" evidence="10">
    <location>
        <begin position="239"/>
        <end position="259"/>
    </location>
</feature>
<dbReference type="GO" id="GO:0004984">
    <property type="term" value="F:olfactory receptor activity"/>
    <property type="evidence" value="ECO:0007669"/>
    <property type="project" value="InterPro"/>
</dbReference>
<feature type="transmembrane region" description="Helical" evidence="10">
    <location>
        <begin position="211"/>
        <end position="233"/>
    </location>
</feature>
<proteinExistence type="predicted"/>
<feature type="transmembrane region" description="Helical" evidence="10">
    <location>
        <begin position="42"/>
        <end position="62"/>
    </location>
</feature>
<evidence type="ECO:0000313" key="12">
    <source>
        <dbReference type="Proteomes" id="UP000410492"/>
    </source>
</evidence>
<gene>
    <name evidence="11" type="ORF">CALMAC_LOCUS11400</name>
</gene>
<evidence type="ECO:0000256" key="3">
    <source>
        <dbReference type="ARBA" id="ARBA00022606"/>
    </source>
</evidence>
<sequence length="335" mass="38679">MNSDLVSLLERDILALKLIGFWKSSKDVSSFNSFQYRTYRVMFIQTTAITNPLMVVCIFFNMEHLHAMLFQLESAAFQPKSQNEYLCVYKWKKSCYLVKNLFYGVNGFLVTSGPILAMIQGKTAPIATYIPPWIHWRVYFWFQSTLTVYNATMASMYISTLTSLLIEAIIQVACLKERLQHTEETKLLVECIEHYLEIIMFTERLHQLCKIGLSIVFVGGVINICTTLSLLLVVSLMELLWFVPYLTVMIMTIYVHCFYGSILANECEDIPYALFSSKWVSTDVAHKRTLIIFMIFSKKQIYIKLAAGTLTMTLPLFVQIIRTAYAYFNVLQSLD</sequence>
<dbReference type="EMBL" id="CAACVG010008694">
    <property type="protein sequence ID" value="VEN50758.1"/>
    <property type="molecule type" value="Genomic_DNA"/>
</dbReference>
<keyword evidence="2" id="KW-1003">Cell membrane</keyword>
<evidence type="ECO:0000256" key="10">
    <source>
        <dbReference type="SAM" id="Phobius"/>
    </source>
</evidence>
<evidence type="ECO:0000256" key="6">
    <source>
        <dbReference type="ARBA" id="ARBA00022989"/>
    </source>
</evidence>
<keyword evidence="12" id="KW-1185">Reference proteome</keyword>
<reference evidence="11 12" key="1">
    <citation type="submission" date="2019-01" db="EMBL/GenBank/DDBJ databases">
        <authorList>
            <person name="Sayadi A."/>
        </authorList>
    </citation>
    <scope>NUCLEOTIDE SEQUENCE [LARGE SCALE GENOMIC DNA]</scope>
</reference>
<keyword evidence="5" id="KW-0552">Olfaction</keyword>
<evidence type="ECO:0000256" key="5">
    <source>
        <dbReference type="ARBA" id="ARBA00022725"/>
    </source>
</evidence>
<dbReference type="GO" id="GO:0005886">
    <property type="term" value="C:plasma membrane"/>
    <property type="evidence" value="ECO:0007669"/>
    <property type="project" value="UniProtKB-SubCell"/>
</dbReference>
<dbReference type="GO" id="GO:0007165">
    <property type="term" value="P:signal transduction"/>
    <property type="evidence" value="ECO:0007669"/>
    <property type="project" value="UniProtKB-KW"/>
</dbReference>
<evidence type="ECO:0000256" key="4">
    <source>
        <dbReference type="ARBA" id="ARBA00022692"/>
    </source>
</evidence>
<dbReference type="PANTHER" id="PTHR21137:SF35">
    <property type="entry name" value="ODORANT RECEPTOR 19A-RELATED"/>
    <property type="match status" value="1"/>
</dbReference>
<keyword evidence="8" id="KW-0675">Receptor</keyword>
<keyword evidence="7 10" id="KW-0472">Membrane</keyword>
<evidence type="ECO:0008006" key="13">
    <source>
        <dbReference type="Google" id="ProtNLM"/>
    </source>
</evidence>
<dbReference type="OrthoDB" id="6734366at2759"/>
<feature type="transmembrane region" description="Helical" evidence="10">
    <location>
        <begin position="100"/>
        <end position="119"/>
    </location>
</feature>
<evidence type="ECO:0000313" key="11">
    <source>
        <dbReference type="EMBL" id="VEN50758.1"/>
    </source>
</evidence>
<evidence type="ECO:0000256" key="2">
    <source>
        <dbReference type="ARBA" id="ARBA00022475"/>
    </source>
</evidence>
<protein>
    <recommendedName>
        <fullName evidence="13">Odorant receptor</fullName>
    </recommendedName>
</protein>
<name>A0A653CS61_CALMS</name>
<dbReference type="PANTHER" id="PTHR21137">
    <property type="entry name" value="ODORANT RECEPTOR"/>
    <property type="match status" value="1"/>
</dbReference>
<dbReference type="Proteomes" id="UP000410492">
    <property type="component" value="Unassembled WGS sequence"/>
</dbReference>
<feature type="transmembrane region" description="Helical" evidence="10">
    <location>
        <begin position="301"/>
        <end position="328"/>
    </location>
</feature>
<keyword evidence="3" id="KW-0716">Sensory transduction</keyword>
<keyword evidence="9" id="KW-0807">Transducer</keyword>
<dbReference type="InterPro" id="IPR004117">
    <property type="entry name" value="7tm6_olfct_rcpt"/>
</dbReference>
<keyword evidence="4 10" id="KW-0812">Transmembrane</keyword>
<evidence type="ECO:0000256" key="9">
    <source>
        <dbReference type="ARBA" id="ARBA00023224"/>
    </source>
</evidence>
<evidence type="ECO:0000256" key="1">
    <source>
        <dbReference type="ARBA" id="ARBA00004651"/>
    </source>
</evidence>
<evidence type="ECO:0000256" key="8">
    <source>
        <dbReference type="ARBA" id="ARBA00023170"/>
    </source>
</evidence>
<keyword evidence="6 10" id="KW-1133">Transmembrane helix</keyword>
<dbReference type="AlphaFoldDB" id="A0A653CS61"/>
<organism evidence="11 12">
    <name type="scientific">Callosobruchus maculatus</name>
    <name type="common">Southern cowpea weevil</name>
    <name type="synonym">Pulse bruchid</name>
    <dbReference type="NCBI Taxonomy" id="64391"/>
    <lineage>
        <taxon>Eukaryota</taxon>
        <taxon>Metazoa</taxon>
        <taxon>Ecdysozoa</taxon>
        <taxon>Arthropoda</taxon>
        <taxon>Hexapoda</taxon>
        <taxon>Insecta</taxon>
        <taxon>Pterygota</taxon>
        <taxon>Neoptera</taxon>
        <taxon>Endopterygota</taxon>
        <taxon>Coleoptera</taxon>
        <taxon>Polyphaga</taxon>
        <taxon>Cucujiformia</taxon>
        <taxon>Chrysomeloidea</taxon>
        <taxon>Chrysomelidae</taxon>
        <taxon>Bruchinae</taxon>
        <taxon>Bruchini</taxon>
        <taxon>Callosobruchus</taxon>
    </lineage>
</organism>
<evidence type="ECO:0000256" key="7">
    <source>
        <dbReference type="ARBA" id="ARBA00023136"/>
    </source>
</evidence>
<feature type="transmembrane region" description="Helical" evidence="10">
    <location>
        <begin position="139"/>
        <end position="158"/>
    </location>
</feature>
<comment type="subcellular location">
    <subcellularLocation>
        <location evidence="1">Cell membrane</location>
        <topology evidence="1">Multi-pass membrane protein</topology>
    </subcellularLocation>
</comment>
<dbReference type="GO" id="GO:0005549">
    <property type="term" value="F:odorant binding"/>
    <property type="evidence" value="ECO:0007669"/>
    <property type="project" value="InterPro"/>
</dbReference>